<keyword evidence="7" id="KW-0560">Oxidoreductase</keyword>
<dbReference type="GO" id="GO:0004497">
    <property type="term" value="F:monooxygenase activity"/>
    <property type="evidence" value="ECO:0007669"/>
    <property type="project" value="UniProtKB-KW"/>
</dbReference>
<keyword evidence="8" id="KW-0408">Iron</keyword>
<dbReference type="GO" id="GO:0016020">
    <property type="term" value="C:membrane"/>
    <property type="evidence" value="ECO:0007669"/>
    <property type="project" value="UniProtKB-SubCell"/>
</dbReference>
<evidence type="ECO:0000256" key="4">
    <source>
        <dbReference type="ARBA" id="ARBA00022692"/>
    </source>
</evidence>
<dbReference type="GO" id="GO:0005506">
    <property type="term" value="F:iron ion binding"/>
    <property type="evidence" value="ECO:0007669"/>
    <property type="project" value="InterPro"/>
</dbReference>
<dbReference type="InterPro" id="IPR001128">
    <property type="entry name" value="Cyt_P450"/>
</dbReference>
<evidence type="ECO:0000256" key="2">
    <source>
        <dbReference type="ARBA" id="ARBA00010617"/>
    </source>
</evidence>
<accession>A0AAV1C1M1</accession>
<organism evidence="11 12">
    <name type="scientific">Oldenlandia corymbosa var. corymbosa</name>
    <dbReference type="NCBI Taxonomy" id="529605"/>
    <lineage>
        <taxon>Eukaryota</taxon>
        <taxon>Viridiplantae</taxon>
        <taxon>Streptophyta</taxon>
        <taxon>Embryophyta</taxon>
        <taxon>Tracheophyta</taxon>
        <taxon>Spermatophyta</taxon>
        <taxon>Magnoliopsida</taxon>
        <taxon>eudicotyledons</taxon>
        <taxon>Gunneridae</taxon>
        <taxon>Pentapetalae</taxon>
        <taxon>asterids</taxon>
        <taxon>lamiids</taxon>
        <taxon>Gentianales</taxon>
        <taxon>Rubiaceae</taxon>
        <taxon>Rubioideae</taxon>
        <taxon>Spermacoceae</taxon>
        <taxon>Hedyotis-Oldenlandia complex</taxon>
        <taxon>Oldenlandia</taxon>
    </lineage>
</organism>
<keyword evidence="6" id="KW-1133">Transmembrane helix</keyword>
<dbReference type="AlphaFoldDB" id="A0AAV1C1M1"/>
<reference evidence="11" key="1">
    <citation type="submission" date="2023-03" db="EMBL/GenBank/DDBJ databases">
        <authorList>
            <person name="Julca I."/>
        </authorList>
    </citation>
    <scope>NUCLEOTIDE SEQUENCE</scope>
</reference>
<keyword evidence="4" id="KW-0812">Transmembrane</keyword>
<dbReference type="EMBL" id="OX459118">
    <property type="protein sequence ID" value="CAI9089470.1"/>
    <property type="molecule type" value="Genomic_DNA"/>
</dbReference>
<evidence type="ECO:0000256" key="1">
    <source>
        <dbReference type="ARBA" id="ARBA00004370"/>
    </source>
</evidence>
<proteinExistence type="inferred from homology"/>
<dbReference type="InterPro" id="IPR002401">
    <property type="entry name" value="Cyt_P450_E_grp-I"/>
</dbReference>
<gene>
    <name evidence="11" type="ORF">OLC1_LOCUS1807</name>
</gene>
<evidence type="ECO:0000256" key="5">
    <source>
        <dbReference type="ARBA" id="ARBA00022723"/>
    </source>
</evidence>
<dbReference type="InterPro" id="IPR050665">
    <property type="entry name" value="Cytochrome_P450_Monooxygen"/>
</dbReference>
<evidence type="ECO:0000256" key="3">
    <source>
        <dbReference type="ARBA" id="ARBA00022617"/>
    </source>
</evidence>
<evidence type="ECO:0000256" key="9">
    <source>
        <dbReference type="ARBA" id="ARBA00023033"/>
    </source>
</evidence>
<dbReference type="GO" id="GO:0016705">
    <property type="term" value="F:oxidoreductase activity, acting on paired donors, with incorporation or reduction of molecular oxygen"/>
    <property type="evidence" value="ECO:0007669"/>
    <property type="project" value="InterPro"/>
</dbReference>
<dbReference type="InterPro" id="IPR036396">
    <property type="entry name" value="Cyt_P450_sf"/>
</dbReference>
<comment type="similarity">
    <text evidence="2">Belongs to the cytochrome P450 family.</text>
</comment>
<dbReference type="Gene3D" id="1.10.630.10">
    <property type="entry name" value="Cytochrome P450"/>
    <property type="match status" value="1"/>
</dbReference>
<keyword evidence="3" id="KW-0349">Heme</keyword>
<evidence type="ECO:0000256" key="6">
    <source>
        <dbReference type="ARBA" id="ARBA00022989"/>
    </source>
</evidence>
<evidence type="ECO:0000313" key="12">
    <source>
        <dbReference type="Proteomes" id="UP001161247"/>
    </source>
</evidence>
<keyword evidence="5" id="KW-0479">Metal-binding</keyword>
<dbReference type="SUPFAM" id="SSF48264">
    <property type="entry name" value="Cytochrome P450"/>
    <property type="match status" value="1"/>
</dbReference>
<evidence type="ECO:0000313" key="11">
    <source>
        <dbReference type="EMBL" id="CAI9089470.1"/>
    </source>
</evidence>
<name>A0AAV1C1M1_OLDCO</name>
<keyword evidence="9" id="KW-0503">Monooxygenase</keyword>
<keyword evidence="10" id="KW-0472">Membrane</keyword>
<dbReference type="GO" id="GO:0020037">
    <property type="term" value="F:heme binding"/>
    <property type="evidence" value="ECO:0007669"/>
    <property type="project" value="InterPro"/>
</dbReference>
<dbReference type="PRINTS" id="PR00463">
    <property type="entry name" value="EP450I"/>
</dbReference>
<comment type="subcellular location">
    <subcellularLocation>
        <location evidence="1">Membrane</location>
    </subcellularLocation>
</comment>
<dbReference type="Pfam" id="PF00067">
    <property type="entry name" value="p450"/>
    <property type="match status" value="1"/>
</dbReference>
<evidence type="ECO:0000256" key="10">
    <source>
        <dbReference type="ARBA" id="ARBA00023136"/>
    </source>
</evidence>
<protein>
    <submittedName>
        <fullName evidence="11">OLC1v1024050C1</fullName>
    </submittedName>
</protein>
<dbReference type="PANTHER" id="PTHR24282">
    <property type="entry name" value="CYTOCHROME P450 FAMILY MEMBER"/>
    <property type="match status" value="1"/>
</dbReference>
<evidence type="ECO:0000256" key="8">
    <source>
        <dbReference type="ARBA" id="ARBA00023004"/>
    </source>
</evidence>
<evidence type="ECO:0000256" key="7">
    <source>
        <dbReference type="ARBA" id="ARBA00023002"/>
    </source>
</evidence>
<dbReference type="Proteomes" id="UP001161247">
    <property type="component" value="Chromosome 1"/>
</dbReference>
<dbReference type="PANTHER" id="PTHR24282:SF211">
    <property type="entry name" value="CYTOCHROME P450-RELATED"/>
    <property type="match status" value="1"/>
</dbReference>
<keyword evidence="12" id="KW-1185">Reference proteome</keyword>
<sequence>MVEGARKMLDDWEKDRGDRDEFQLDVFKEFHMLTADILSRTLFGSSFEEGKRIFELQEQQSILFLQTRRSVYNVPGFRFLPTKNRMIWRLDKETRESMRKLIENKKYIQDNPKALLPLLLSPYRNQKNELERLSPDEIVDECRGLYFAGKGTTAALLTWIFILLAFHQDWQTKVREEVLRTCGGDNELPSADKLPDLKIVM</sequence>